<accession>A0A163ZSX7</accession>
<comment type="caution">
    <text evidence="4">The sequence shown here is derived from an EMBL/GenBank/DDBJ whole genome shotgun (WGS) entry which is preliminary data.</text>
</comment>
<dbReference type="Pfam" id="PF04773">
    <property type="entry name" value="FecR"/>
    <property type="match status" value="1"/>
</dbReference>
<dbReference type="InterPro" id="IPR006860">
    <property type="entry name" value="FecR"/>
</dbReference>
<dbReference type="RefSeq" id="WP_068732093.1">
    <property type="nucleotide sequence ID" value="NZ_LVYV01000008.1"/>
</dbReference>
<dbReference type="Proteomes" id="UP000076574">
    <property type="component" value="Unassembled WGS sequence"/>
</dbReference>
<dbReference type="PIRSF" id="PIRSF018266">
    <property type="entry name" value="FecR"/>
    <property type="match status" value="1"/>
</dbReference>
<evidence type="ECO:0000259" key="3">
    <source>
        <dbReference type="Pfam" id="PF16220"/>
    </source>
</evidence>
<feature type="domain" description="FecR protein" evidence="2">
    <location>
        <begin position="109"/>
        <end position="205"/>
    </location>
</feature>
<dbReference type="AlphaFoldDB" id="A0A163ZSX7"/>
<name>A0A163ZSX7_9BRAD</name>
<sequence length="316" mass="33900">MIAARRWVIRLRSGEAGRDDVEALGRWRAESLAHHRAFALANAQWSMLRQAAINVATAQAPAVRKPARAVLTRRAWIGGALAASVGGAAYLAVRPPLELWPSLSELNADYRTEIGERRQIDFSNNVSVEMNTRTSLRALDAGVNPQVLNLVGGEIAVTTGKTGAALGQPFVIVAGTGRVSATQAMFDLRRDGQDVAVTCLDGGVKIECGQETATLKAGQHVSYSAQGFGAIVATDGRAVDAWRKGLLVFDNQPLAQVISEINRYRRGRIVLTSASIGHLPLDATFRLDRIDEVVPKLAHLFGLKVRTLPGGVVLLS</sequence>
<reference evidence="4 5" key="1">
    <citation type="submission" date="2016-03" db="EMBL/GenBank/DDBJ databases">
        <title>Microsymbionts genomes from the relict species Vavilovia formosa (Stev.) Fed.</title>
        <authorList>
            <person name="Kopat V."/>
            <person name="Chirak E."/>
            <person name="Kimeklis A."/>
            <person name="Andronov E."/>
        </authorList>
    </citation>
    <scope>NUCLEOTIDE SEQUENCE [LARGE SCALE GENOMIC DNA]</scope>
    <source>
        <strain evidence="4 5">Vaf07</strain>
    </source>
</reference>
<evidence type="ECO:0000259" key="2">
    <source>
        <dbReference type="Pfam" id="PF04773"/>
    </source>
</evidence>
<organism evidence="4 5">
    <name type="scientific">Tardiphaga robiniae</name>
    <dbReference type="NCBI Taxonomy" id="943830"/>
    <lineage>
        <taxon>Bacteria</taxon>
        <taxon>Pseudomonadati</taxon>
        <taxon>Pseudomonadota</taxon>
        <taxon>Alphaproteobacteria</taxon>
        <taxon>Hyphomicrobiales</taxon>
        <taxon>Nitrobacteraceae</taxon>
        <taxon>Tardiphaga</taxon>
    </lineage>
</organism>
<dbReference type="OrthoDB" id="636724at2"/>
<proteinExistence type="predicted"/>
<dbReference type="Pfam" id="PF16220">
    <property type="entry name" value="DUF4880"/>
    <property type="match status" value="1"/>
</dbReference>
<evidence type="ECO:0008006" key="6">
    <source>
        <dbReference type="Google" id="ProtNLM"/>
    </source>
</evidence>
<dbReference type="PANTHER" id="PTHR30273:SF2">
    <property type="entry name" value="PROTEIN FECR"/>
    <property type="match status" value="1"/>
</dbReference>
<gene>
    <name evidence="4" type="ORF">A4A58_26155</name>
</gene>
<dbReference type="InterPro" id="IPR032623">
    <property type="entry name" value="FecR_N"/>
</dbReference>
<dbReference type="STRING" id="943830.A4A58_26155"/>
<evidence type="ECO:0000313" key="4">
    <source>
        <dbReference type="EMBL" id="KZD23825.1"/>
    </source>
</evidence>
<evidence type="ECO:0000256" key="1">
    <source>
        <dbReference type="SAM" id="Phobius"/>
    </source>
</evidence>
<feature type="transmembrane region" description="Helical" evidence="1">
    <location>
        <begin position="75"/>
        <end position="93"/>
    </location>
</feature>
<feature type="domain" description="FecR N-terminal" evidence="3">
    <location>
        <begin position="3"/>
        <end position="41"/>
    </location>
</feature>
<dbReference type="EMBL" id="LVYV01000008">
    <property type="protein sequence ID" value="KZD23825.1"/>
    <property type="molecule type" value="Genomic_DNA"/>
</dbReference>
<dbReference type="GO" id="GO:0016989">
    <property type="term" value="F:sigma factor antagonist activity"/>
    <property type="evidence" value="ECO:0007669"/>
    <property type="project" value="TreeGrafter"/>
</dbReference>
<keyword evidence="5" id="KW-1185">Reference proteome</keyword>
<evidence type="ECO:0000313" key="5">
    <source>
        <dbReference type="Proteomes" id="UP000076574"/>
    </source>
</evidence>
<dbReference type="Gene3D" id="2.60.120.1440">
    <property type="match status" value="1"/>
</dbReference>
<dbReference type="InterPro" id="IPR012373">
    <property type="entry name" value="Ferrdict_sens_TM"/>
</dbReference>
<protein>
    <recommendedName>
        <fullName evidence="6">Iron dicitrate transport regulator FecR</fullName>
    </recommendedName>
</protein>
<dbReference type="PANTHER" id="PTHR30273">
    <property type="entry name" value="PERIPLASMIC SIGNAL SENSOR AND SIGMA FACTOR ACTIVATOR FECR-RELATED"/>
    <property type="match status" value="1"/>
</dbReference>
<keyword evidence="1" id="KW-0472">Membrane</keyword>
<dbReference type="Gene3D" id="3.55.50.30">
    <property type="match status" value="1"/>
</dbReference>
<keyword evidence="1" id="KW-0812">Transmembrane</keyword>
<keyword evidence="1" id="KW-1133">Transmembrane helix</keyword>